<feature type="signal peptide" evidence="2">
    <location>
        <begin position="1"/>
        <end position="21"/>
    </location>
</feature>
<reference evidence="3" key="1">
    <citation type="submission" date="2019-12" db="EMBL/GenBank/DDBJ databases">
        <title>An insight into the sialome of adult female Ixodes ricinus ticks feeding for 6 days.</title>
        <authorList>
            <person name="Perner J."/>
            <person name="Ribeiro J.M.C."/>
        </authorList>
    </citation>
    <scope>NUCLEOTIDE SEQUENCE</scope>
    <source>
        <strain evidence="3">Semi-engorged</strain>
        <tissue evidence="3">Salivary glands</tissue>
    </source>
</reference>
<feature type="chain" id="PRO_5025378815" evidence="2">
    <location>
        <begin position="22"/>
        <end position="104"/>
    </location>
</feature>
<keyword evidence="2" id="KW-0732">Signal</keyword>
<accession>A0A6B0UHT9</accession>
<organism evidence="3">
    <name type="scientific">Ixodes ricinus</name>
    <name type="common">Common tick</name>
    <name type="synonym">Acarus ricinus</name>
    <dbReference type="NCBI Taxonomy" id="34613"/>
    <lineage>
        <taxon>Eukaryota</taxon>
        <taxon>Metazoa</taxon>
        <taxon>Ecdysozoa</taxon>
        <taxon>Arthropoda</taxon>
        <taxon>Chelicerata</taxon>
        <taxon>Arachnida</taxon>
        <taxon>Acari</taxon>
        <taxon>Parasitiformes</taxon>
        <taxon>Ixodida</taxon>
        <taxon>Ixodoidea</taxon>
        <taxon>Ixodidae</taxon>
        <taxon>Ixodinae</taxon>
        <taxon>Ixodes</taxon>
    </lineage>
</organism>
<feature type="region of interest" description="Disordered" evidence="1">
    <location>
        <begin position="78"/>
        <end position="104"/>
    </location>
</feature>
<feature type="compositionally biased region" description="Low complexity" evidence="1">
    <location>
        <begin position="78"/>
        <end position="94"/>
    </location>
</feature>
<proteinExistence type="predicted"/>
<protein>
    <submittedName>
        <fullName evidence="3">Putative secreted protein</fullName>
    </submittedName>
</protein>
<sequence length="104" mass="11463">MMTKSFWMCILMMALPIRVAPKKVQKGTRKWPHVMPARSNSGFGIDAQARIPRNPTLSTSFSTASLALSRKDRSLDFSFSMSSSSSSRSSRSSLPESLAAFAMK</sequence>
<evidence type="ECO:0000313" key="3">
    <source>
        <dbReference type="EMBL" id="MXU88836.1"/>
    </source>
</evidence>
<evidence type="ECO:0000256" key="2">
    <source>
        <dbReference type="SAM" id="SignalP"/>
    </source>
</evidence>
<name>A0A6B0UHT9_IXORI</name>
<evidence type="ECO:0000256" key="1">
    <source>
        <dbReference type="SAM" id="MobiDB-lite"/>
    </source>
</evidence>
<dbReference type="EMBL" id="GIFC01006753">
    <property type="protein sequence ID" value="MXU88836.1"/>
    <property type="molecule type" value="Transcribed_RNA"/>
</dbReference>
<dbReference type="AlphaFoldDB" id="A0A6B0UHT9"/>